<dbReference type="InterPro" id="IPR018846">
    <property type="entry name" value="Beta-prop_RSE1/DDB1/CPSF1_1st"/>
</dbReference>
<sequence length="1212" mass="132461">MAMSDQDSEPNNVHYLAKCVLRGSIVLQAVYGHFRSPSSLDVVFGKETAVELVMVDENGIVQSVCEQAIFGTIKDLAVLRWNEKFSAANSETQGMDLLVALSDSGKLSFLTFCTEMHRFYAVTHIQLSEPGNSRHQLGRMLAVDSSGSFVAVSAYEDRLALFSVSMLAGTNIIDKKILYPPENEREASPGRESQRIGISGTIWSMCFISNHVSDSCKGAYYPLLAMVLHRSDAVLNDLLLLGCDTGTHTVHVVSQYAEAGPLALNIIEVPHIPGFALLFRIGDALLMDLRDPHHPCCVYRTGLQLPATVEERISAEESCKNLDVDDEGIFNVAASALLELRDSGVGTVGTDDPMSIDIESAKVATTSKTVCSWSWEPSSTGNSKLMFCLDSGELFMMELSLDLDGIKVSLSDCLHRGLPYKVLLWVKGGFIAALAEMGDGAVLKLENGRLYYRSPIQNIAPILDFSAVDYHDEKQDQLFACCGMHPEGSLRIIRSGISVEKLLRTAPIYQGATGTWTLRMRKSDPYHSFLVLSFVEETRLLRVGLNFTDVTDASGFEPDACTLACGTVADGLLVQIHRNAVRLCLPTTAAHPEGIPLSAPIITSWTPNNVTISLGAVGYCSVIVATSNPCFLSILSVRSLSAYHYEVFEIRRVKLQFELSCICIPSPVADKHYDCLPSKVEIDKIFAIGTHKPSVEIVSFVPEEGLKVLASGSISLTNTQGTAIGGCVPQDVRLVLVDRLYILVGLRNGMLLRFEWPVTCSFSKMDAPLSTAVNSVGGGLQYGSLSVVENSDNSVPIPLQLIAIRRIGITPVFLVPLHESLDADVIALSDRPWLLQTARHSLAYTSISFQPATHVTPVCSSDCPNGILFVSENSLHLVEMVHSKRLNVQKFCLGGTPRKVIFHNENRLLLVMRTELGADPTSSDICCVDPLSGSFRSLRKFSNGETPKCMQLVKVGNEQVLVVGTSRSTGRAIMPSGEAESTKGRLLVFSLERMQSSDSSSLVFGPKPSSCQSPFREIVGYATEQLSSSSLCSSPDDNSSSDGVKLADIDAWELRLLHDIHLPGVVLSVAPYLDHYVLASAGNILYVYGFVNEIPQRFRRFASARTRFTITCLTTLFTRIAVGDCRDGILFYSYQEDLKKLEQLYCDPMQRLVADCALMDMDTAVVSDRKGNISILLRANHLEENVSPECNLNLSCSYYMGETVMNVRKGGA</sequence>
<reference evidence="6 7" key="1">
    <citation type="submission" date="2021-07" db="EMBL/GenBank/DDBJ databases">
        <title>The Aristolochia fimbriata genome: insights into angiosperm evolution, floral development and chemical biosynthesis.</title>
        <authorList>
            <person name="Jiao Y."/>
        </authorList>
    </citation>
    <scope>NUCLEOTIDE SEQUENCE [LARGE SCALE GENOMIC DNA]</scope>
    <source>
        <strain evidence="6">IBCAS-2021</strain>
        <tissue evidence="6">Leaf</tissue>
    </source>
</reference>
<dbReference type="InterPro" id="IPR015943">
    <property type="entry name" value="WD40/YVTN_repeat-like_dom_sf"/>
</dbReference>
<organism evidence="6 7">
    <name type="scientific">Aristolochia fimbriata</name>
    <name type="common">White veined hardy Dutchman's pipe vine</name>
    <dbReference type="NCBI Taxonomy" id="158543"/>
    <lineage>
        <taxon>Eukaryota</taxon>
        <taxon>Viridiplantae</taxon>
        <taxon>Streptophyta</taxon>
        <taxon>Embryophyta</taxon>
        <taxon>Tracheophyta</taxon>
        <taxon>Spermatophyta</taxon>
        <taxon>Magnoliopsida</taxon>
        <taxon>Magnoliidae</taxon>
        <taxon>Piperales</taxon>
        <taxon>Aristolochiaceae</taxon>
        <taxon>Aristolochia</taxon>
    </lineage>
</organism>
<proteinExistence type="predicted"/>
<evidence type="ECO:0000256" key="1">
    <source>
        <dbReference type="ARBA" id="ARBA00004123"/>
    </source>
</evidence>
<evidence type="ECO:0000259" key="3">
    <source>
        <dbReference type="Pfam" id="PF03178"/>
    </source>
</evidence>
<dbReference type="SUPFAM" id="SSF69322">
    <property type="entry name" value="Tricorn protease domain 2"/>
    <property type="match status" value="1"/>
</dbReference>
<dbReference type="GO" id="GO:0003676">
    <property type="term" value="F:nucleic acid binding"/>
    <property type="evidence" value="ECO:0007669"/>
    <property type="project" value="InterPro"/>
</dbReference>
<evidence type="ECO:0000313" key="7">
    <source>
        <dbReference type="Proteomes" id="UP000825729"/>
    </source>
</evidence>
<gene>
    <name evidence="6" type="ORF">H6P81_010411</name>
</gene>
<evidence type="ECO:0000259" key="4">
    <source>
        <dbReference type="Pfam" id="PF10433"/>
    </source>
</evidence>
<evidence type="ECO:0000256" key="2">
    <source>
        <dbReference type="ARBA" id="ARBA00023242"/>
    </source>
</evidence>
<dbReference type="PANTHER" id="PTHR10644">
    <property type="entry name" value="DNA REPAIR/RNA PROCESSING CPSF FAMILY"/>
    <property type="match status" value="1"/>
</dbReference>
<dbReference type="Proteomes" id="UP000825729">
    <property type="component" value="Unassembled WGS sequence"/>
</dbReference>
<comment type="subcellular location">
    <subcellularLocation>
        <location evidence="1">Nucleus</location>
    </subcellularLocation>
</comment>
<evidence type="ECO:0000313" key="6">
    <source>
        <dbReference type="EMBL" id="KAG9450446.1"/>
    </source>
</evidence>
<dbReference type="Gene3D" id="2.130.10.10">
    <property type="entry name" value="YVTN repeat-like/Quinoprotein amine dehydrogenase"/>
    <property type="match status" value="2"/>
</dbReference>
<keyword evidence="7" id="KW-1185">Reference proteome</keyword>
<protein>
    <submittedName>
        <fullName evidence="6">Uncharacterized protein</fullName>
    </submittedName>
</protein>
<dbReference type="InterPro" id="IPR050358">
    <property type="entry name" value="RSE1/DDB1/CFT1"/>
</dbReference>
<name>A0AAV7ERJ9_ARIFI</name>
<dbReference type="GO" id="GO:0005634">
    <property type="term" value="C:nucleus"/>
    <property type="evidence" value="ECO:0007669"/>
    <property type="project" value="UniProtKB-SubCell"/>
</dbReference>
<evidence type="ECO:0000259" key="5">
    <source>
        <dbReference type="Pfam" id="PF23726"/>
    </source>
</evidence>
<feature type="domain" description="RSE1/DDB1/CPSF1 second beta-propeller" evidence="5">
    <location>
        <begin position="511"/>
        <end position="880"/>
    </location>
</feature>
<feature type="domain" description="RSE1/DDB1/CPSF1 first beta-propeller" evidence="4">
    <location>
        <begin position="26"/>
        <end position="449"/>
    </location>
</feature>
<dbReference type="Pfam" id="PF03178">
    <property type="entry name" value="CPSF_A"/>
    <property type="match status" value="1"/>
</dbReference>
<dbReference type="InterPro" id="IPR058543">
    <property type="entry name" value="Beta-prop_RSE1/DDB1/CPSF1_2nd"/>
</dbReference>
<dbReference type="Pfam" id="PF10433">
    <property type="entry name" value="Beta-prop_RSE1_1st"/>
    <property type="match status" value="1"/>
</dbReference>
<comment type="caution">
    <text evidence="6">The sequence shown here is derived from an EMBL/GenBank/DDBJ whole genome shotgun (WGS) entry which is preliminary data.</text>
</comment>
<feature type="domain" description="RSE1/DDB1/CPSF1 C-terminal" evidence="3">
    <location>
        <begin position="1053"/>
        <end position="1210"/>
    </location>
</feature>
<dbReference type="Pfam" id="PF23726">
    <property type="entry name" value="Beta-prop_RSE1_2nd"/>
    <property type="match status" value="1"/>
</dbReference>
<dbReference type="AlphaFoldDB" id="A0AAV7ERJ9"/>
<dbReference type="EMBL" id="JAINDJ010000004">
    <property type="protein sequence ID" value="KAG9450446.1"/>
    <property type="molecule type" value="Genomic_DNA"/>
</dbReference>
<dbReference type="InterPro" id="IPR004871">
    <property type="entry name" value="RSE1/DDB1/CPSF1_C"/>
</dbReference>
<accession>A0AAV7ERJ9</accession>
<keyword evidence="2" id="KW-0539">Nucleus</keyword>